<protein>
    <recommendedName>
        <fullName evidence="4">Bacterial Pleckstrin homology domain-containing protein</fullName>
    </recommendedName>
</protein>
<evidence type="ECO:0000313" key="2">
    <source>
        <dbReference type="EMBL" id="KFN48360.1"/>
    </source>
</evidence>
<evidence type="ECO:0000256" key="1">
    <source>
        <dbReference type="SAM" id="Phobius"/>
    </source>
</evidence>
<keyword evidence="3" id="KW-1185">Reference proteome</keyword>
<dbReference type="AlphaFoldDB" id="A0A091BVK3"/>
<name>A0A091BVK3_9GAMM</name>
<dbReference type="eggNOG" id="ENOG5032VI3">
    <property type="taxonomic scope" value="Bacteria"/>
</dbReference>
<dbReference type="Proteomes" id="UP000029393">
    <property type="component" value="Unassembled WGS sequence"/>
</dbReference>
<dbReference type="RefSeq" id="WP_052574974.1">
    <property type="nucleotide sequence ID" value="NZ_AVCK01000001.1"/>
</dbReference>
<organism evidence="2 3">
    <name type="scientific">Arenimonas metalli CF5-1</name>
    <dbReference type="NCBI Taxonomy" id="1384056"/>
    <lineage>
        <taxon>Bacteria</taxon>
        <taxon>Pseudomonadati</taxon>
        <taxon>Pseudomonadota</taxon>
        <taxon>Gammaproteobacteria</taxon>
        <taxon>Lysobacterales</taxon>
        <taxon>Lysobacteraceae</taxon>
        <taxon>Arenimonas</taxon>
    </lineage>
</organism>
<dbReference type="PATRIC" id="fig|1384056.3.peg.12"/>
<evidence type="ECO:0000313" key="3">
    <source>
        <dbReference type="Proteomes" id="UP000029393"/>
    </source>
</evidence>
<keyword evidence="1" id="KW-1133">Transmembrane helix</keyword>
<dbReference type="EMBL" id="AVCK01000001">
    <property type="protein sequence ID" value="KFN48360.1"/>
    <property type="molecule type" value="Genomic_DNA"/>
</dbReference>
<keyword evidence="1" id="KW-0812">Transmembrane</keyword>
<sequence length="176" mass="19155">MFRRLALPPLGKPPILFAVLVGALLPIAIAVGVVLQVSAEKISPAMMLLVQAGAAAVSLAIVLPMWRREAAFDGRHLRVKATWYTRQAALTEFDLAAARVVDLREHTELKPALKTNGFAVPGLHAGHFRLRDKRAAFCLVTDPARVLCLPHADGRLWLLSLTHPQAVLDILRRAAA</sequence>
<dbReference type="OrthoDB" id="5767765at2"/>
<gene>
    <name evidence="2" type="ORF">N787_00065</name>
</gene>
<keyword evidence="1" id="KW-0472">Membrane</keyword>
<accession>A0A091BVK3</accession>
<dbReference type="STRING" id="1384056.N787_00065"/>
<evidence type="ECO:0008006" key="4">
    <source>
        <dbReference type="Google" id="ProtNLM"/>
    </source>
</evidence>
<reference evidence="2 3" key="1">
    <citation type="submission" date="2013-09" db="EMBL/GenBank/DDBJ databases">
        <title>Genome sequencing of Arenimonas metalli.</title>
        <authorList>
            <person name="Chen F."/>
            <person name="Wang G."/>
        </authorList>
    </citation>
    <scope>NUCLEOTIDE SEQUENCE [LARGE SCALE GENOMIC DNA]</scope>
    <source>
        <strain evidence="2 3">CF5-1</strain>
    </source>
</reference>
<comment type="caution">
    <text evidence="2">The sequence shown here is derived from an EMBL/GenBank/DDBJ whole genome shotgun (WGS) entry which is preliminary data.</text>
</comment>
<proteinExistence type="predicted"/>
<feature type="transmembrane region" description="Helical" evidence="1">
    <location>
        <begin position="46"/>
        <end position="66"/>
    </location>
</feature>